<reference evidence="3 4" key="1">
    <citation type="submission" date="2018-09" db="EMBL/GenBank/DDBJ databases">
        <title>Nesterenkonia natronophila sp. nov., an alkaliphilic actinobacteriume isolated from a soda lake, and emended description of the genus Nesterenkonia.</title>
        <authorList>
            <person name="Menes R.J."/>
            <person name="Iriarte A."/>
        </authorList>
    </citation>
    <scope>NUCLEOTIDE SEQUENCE [LARGE SCALE GENOMIC DNA]</scope>
    <source>
        <strain evidence="3 4">M8</strain>
    </source>
</reference>
<evidence type="ECO:0000313" key="4">
    <source>
        <dbReference type="Proteomes" id="UP000266615"/>
    </source>
</evidence>
<feature type="domain" description="Helix-turn-helix" evidence="2">
    <location>
        <begin position="31"/>
        <end position="79"/>
    </location>
</feature>
<sequence length="88" mass="10430">MKEVSTLGETLEQQQLRRDSDIRPVQDQLRTIEETAEYLRTTPSTMRYWQQIGKGPKSFKLGVRRLWKQSDLDAWINEQYEAQTREAA</sequence>
<evidence type="ECO:0000313" key="3">
    <source>
        <dbReference type="EMBL" id="RJN32913.1"/>
    </source>
</evidence>
<dbReference type="GO" id="GO:0003677">
    <property type="term" value="F:DNA binding"/>
    <property type="evidence" value="ECO:0007669"/>
    <property type="project" value="UniProtKB-KW"/>
</dbReference>
<gene>
    <name evidence="3" type="ORF">D3250_03620</name>
</gene>
<organism evidence="3 4">
    <name type="scientific">Nesterenkonia natronophila</name>
    <dbReference type="NCBI Taxonomy" id="2174932"/>
    <lineage>
        <taxon>Bacteria</taxon>
        <taxon>Bacillati</taxon>
        <taxon>Actinomycetota</taxon>
        <taxon>Actinomycetes</taxon>
        <taxon>Micrococcales</taxon>
        <taxon>Micrococcaceae</taxon>
        <taxon>Nesterenkonia</taxon>
    </lineage>
</organism>
<evidence type="ECO:0000259" key="2">
    <source>
        <dbReference type="Pfam" id="PF12728"/>
    </source>
</evidence>
<dbReference type="InterPro" id="IPR041657">
    <property type="entry name" value="HTH_17"/>
</dbReference>
<accession>A0A3A4F4B7</accession>
<name>A0A3A4F4B7_9MICC</name>
<comment type="caution">
    <text evidence="3">The sequence shown here is derived from an EMBL/GenBank/DDBJ whole genome shotgun (WGS) entry which is preliminary data.</text>
</comment>
<dbReference type="AlphaFoldDB" id="A0A3A4F4B7"/>
<evidence type="ECO:0000256" key="1">
    <source>
        <dbReference type="SAM" id="MobiDB-lite"/>
    </source>
</evidence>
<dbReference type="SUPFAM" id="SSF46955">
    <property type="entry name" value="Putative DNA-binding domain"/>
    <property type="match status" value="1"/>
</dbReference>
<dbReference type="InterPro" id="IPR009061">
    <property type="entry name" value="DNA-bd_dom_put_sf"/>
</dbReference>
<dbReference type="Proteomes" id="UP000266615">
    <property type="component" value="Unassembled WGS sequence"/>
</dbReference>
<protein>
    <submittedName>
        <fullName evidence="3">DNA-binding protein</fullName>
    </submittedName>
</protein>
<dbReference type="RefSeq" id="WP_119901957.1">
    <property type="nucleotide sequence ID" value="NZ_QYZP01000001.1"/>
</dbReference>
<proteinExistence type="predicted"/>
<keyword evidence="3" id="KW-0238">DNA-binding</keyword>
<keyword evidence="4" id="KW-1185">Reference proteome</keyword>
<dbReference type="OrthoDB" id="194758at2"/>
<feature type="region of interest" description="Disordered" evidence="1">
    <location>
        <begin position="1"/>
        <end position="22"/>
    </location>
</feature>
<dbReference type="EMBL" id="QYZP01000001">
    <property type="protein sequence ID" value="RJN32913.1"/>
    <property type="molecule type" value="Genomic_DNA"/>
</dbReference>
<dbReference type="Pfam" id="PF12728">
    <property type="entry name" value="HTH_17"/>
    <property type="match status" value="1"/>
</dbReference>